<gene>
    <name evidence="1" type="ORF">LCGC14_1017130</name>
</gene>
<comment type="caution">
    <text evidence="1">The sequence shown here is derived from an EMBL/GenBank/DDBJ whole genome shotgun (WGS) entry which is preliminary data.</text>
</comment>
<evidence type="ECO:0000313" key="1">
    <source>
        <dbReference type="EMBL" id="KKN12373.1"/>
    </source>
</evidence>
<proteinExistence type="predicted"/>
<sequence>MKTSQALYDAIEAVERLRKAMVLDLDDSDLKAKGLVWIRWGISIIDQVYRILEGVRDSLNEGEQTLHKRRENSYD</sequence>
<name>A0A0F9R4L6_9ZZZZ</name>
<dbReference type="AlphaFoldDB" id="A0A0F9R4L6"/>
<organism evidence="1">
    <name type="scientific">marine sediment metagenome</name>
    <dbReference type="NCBI Taxonomy" id="412755"/>
    <lineage>
        <taxon>unclassified sequences</taxon>
        <taxon>metagenomes</taxon>
        <taxon>ecological metagenomes</taxon>
    </lineage>
</organism>
<reference evidence="1" key="1">
    <citation type="journal article" date="2015" name="Nature">
        <title>Complex archaea that bridge the gap between prokaryotes and eukaryotes.</title>
        <authorList>
            <person name="Spang A."/>
            <person name="Saw J.H."/>
            <person name="Jorgensen S.L."/>
            <person name="Zaremba-Niedzwiedzka K."/>
            <person name="Martijn J."/>
            <person name="Lind A.E."/>
            <person name="van Eijk R."/>
            <person name="Schleper C."/>
            <person name="Guy L."/>
            <person name="Ettema T.J."/>
        </authorList>
    </citation>
    <scope>NUCLEOTIDE SEQUENCE</scope>
</reference>
<protein>
    <submittedName>
        <fullName evidence="1">Uncharacterized protein</fullName>
    </submittedName>
</protein>
<accession>A0A0F9R4L6</accession>
<dbReference type="EMBL" id="LAZR01004038">
    <property type="protein sequence ID" value="KKN12373.1"/>
    <property type="molecule type" value="Genomic_DNA"/>
</dbReference>